<sequence length="61" mass="7040">MLYLMRTLKWDPCFDLVEETSTTSAWISFPSLPPILFWGRRIVRPCNSSRKTIASGLGHKK</sequence>
<evidence type="ECO:0000313" key="2">
    <source>
        <dbReference type="Proteomes" id="UP001371456"/>
    </source>
</evidence>
<protein>
    <recommendedName>
        <fullName evidence="3">DUF4283 domain-containing protein</fullName>
    </recommendedName>
</protein>
<reference evidence="1 2" key="1">
    <citation type="submission" date="2024-02" db="EMBL/GenBank/DDBJ databases">
        <title>de novo genome assembly of Solanum bulbocastanum strain 11H21.</title>
        <authorList>
            <person name="Hosaka A.J."/>
        </authorList>
    </citation>
    <scope>NUCLEOTIDE SEQUENCE [LARGE SCALE GENOMIC DNA]</scope>
    <source>
        <tissue evidence="1">Young leaves</tissue>
    </source>
</reference>
<keyword evidence="2" id="KW-1185">Reference proteome</keyword>
<comment type="caution">
    <text evidence="1">The sequence shown here is derived from an EMBL/GenBank/DDBJ whole genome shotgun (WGS) entry which is preliminary data.</text>
</comment>
<dbReference type="AlphaFoldDB" id="A0AAN8Y1L4"/>
<name>A0AAN8Y1L4_SOLBU</name>
<evidence type="ECO:0000313" key="1">
    <source>
        <dbReference type="EMBL" id="KAK6775871.1"/>
    </source>
</evidence>
<evidence type="ECO:0008006" key="3">
    <source>
        <dbReference type="Google" id="ProtNLM"/>
    </source>
</evidence>
<organism evidence="1 2">
    <name type="scientific">Solanum bulbocastanum</name>
    <name type="common">Wild potato</name>
    <dbReference type="NCBI Taxonomy" id="147425"/>
    <lineage>
        <taxon>Eukaryota</taxon>
        <taxon>Viridiplantae</taxon>
        <taxon>Streptophyta</taxon>
        <taxon>Embryophyta</taxon>
        <taxon>Tracheophyta</taxon>
        <taxon>Spermatophyta</taxon>
        <taxon>Magnoliopsida</taxon>
        <taxon>eudicotyledons</taxon>
        <taxon>Gunneridae</taxon>
        <taxon>Pentapetalae</taxon>
        <taxon>asterids</taxon>
        <taxon>lamiids</taxon>
        <taxon>Solanales</taxon>
        <taxon>Solanaceae</taxon>
        <taxon>Solanoideae</taxon>
        <taxon>Solaneae</taxon>
        <taxon>Solanum</taxon>
    </lineage>
</organism>
<dbReference type="Proteomes" id="UP001371456">
    <property type="component" value="Unassembled WGS sequence"/>
</dbReference>
<proteinExistence type="predicted"/>
<dbReference type="EMBL" id="JBANQN010000011">
    <property type="protein sequence ID" value="KAK6775871.1"/>
    <property type="molecule type" value="Genomic_DNA"/>
</dbReference>
<accession>A0AAN8Y1L4</accession>
<gene>
    <name evidence="1" type="ORF">RDI58_026872</name>
</gene>